<gene>
    <name evidence="4" type="ORF">UC35_07350</name>
</gene>
<dbReference type="AlphaFoldDB" id="A0A127JXE7"/>
<organism evidence="4 5">
    <name type="scientific">Ramlibacter tataouinensis</name>
    <dbReference type="NCBI Taxonomy" id="94132"/>
    <lineage>
        <taxon>Bacteria</taxon>
        <taxon>Pseudomonadati</taxon>
        <taxon>Pseudomonadota</taxon>
        <taxon>Betaproteobacteria</taxon>
        <taxon>Burkholderiales</taxon>
        <taxon>Comamonadaceae</taxon>
        <taxon>Ramlibacter</taxon>
    </lineage>
</organism>
<evidence type="ECO:0000313" key="4">
    <source>
        <dbReference type="EMBL" id="AMO22732.1"/>
    </source>
</evidence>
<name>A0A127JXE7_9BURK</name>
<dbReference type="PATRIC" id="fig|94132.3.peg.1501"/>
<dbReference type="SUPFAM" id="SSF160935">
    <property type="entry name" value="VPA0735-like"/>
    <property type="match status" value="1"/>
</dbReference>
<accession>A0A127JXE7</accession>
<dbReference type="Gene3D" id="2.60.40.1610">
    <property type="entry name" value="Domain of unknown function DUF1254"/>
    <property type="match status" value="1"/>
</dbReference>
<evidence type="ECO:0000256" key="1">
    <source>
        <dbReference type="SAM" id="SignalP"/>
    </source>
</evidence>
<dbReference type="PANTHER" id="PTHR36509">
    <property type="entry name" value="BLL3101 PROTEIN"/>
    <property type="match status" value="1"/>
</dbReference>
<dbReference type="InterPro" id="IPR037049">
    <property type="entry name" value="DUF1214_C_sf"/>
</dbReference>
<evidence type="ECO:0000259" key="2">
    <source>
        <dbReference type="Pfam" id="PF06742"/>
    </source>
</evidence>
<sequence>MTMETTTPPKRLLVPALLLAAFAPAHAATSPQPSDAGTAASQSAPAAVTDQEISEAYVYLLGRLLVLRQQRLDFEREGLSWNTLVHREAGGVKWSNPNLDVVYSEAWVAVDEQSCVLLEIPKITGRYYGWQMLNGWGETVLNIHDRNFPQQPHGRYALCLKGANVQVPAGALRIDLPSRTSRVLARIELGKDAAEAVRLQHQFKLTPLGQPKIEPPPQVPLFTFAQLPGAEAFEQASAILASESDINPGMDAVRAYVRAAEAIVKSGPEGRARVEKAIRELGVPALGKYRATLGKTQGGWSQPTLGNYGSSYPARTLTNIAGIWANNAREYVAYAARGLDGGAVYTQTFPKEALPNGKAKYYWSVTAVDAKQFHVIPNPLKRHILSSNLSPLKFNADGSLTLVYAPKKPDNHPESNWLPTPEEGKYNLTYRFYGATDDLMEGKYFPPQLVKAP</sequence>
<feature type="chain" id="PRO_5007449695" description="DUF1254 domain-containing protein" evidence="1">
    <location>
        <begin position="28"/>
        <end position="453"/>
    </location>
</feature>
<proteinExistence type="predicted"/>
<feature type="domain" description="DUF1254" evidence="3">
    <location>
        <begin position="91"/>
        <end position="207"/>
    </location>
</feature>
<keyword evidence="5" id="KW-1185">Reference proteome</keyword>
<evidence type="ECO:0008006" key="6">
    <source>
        <dbReference type="Google" id="ProtNLM"/>
    </source>
</evidence>
<dbReference type="InterPro" id="IPR010621">
    <property type="entry name" value="DUF1214"/>
</dbReference>
<dbReference type="PANTHER" id="PTHR36509:SF2">
    <property type="entry name" value="BLL3101 PROTEIN"/>
    <property type="match status" value="1"/>
</dbReference>
<evidence type="ECO:0000313" key="5">
    <source>
        <dbReference type="Proteomes" id="UP000070433"/>
    </source>
</evidence>
<dbReference type="Proteomes" id="UP000070433">
    <property type="component" value="Chromosome"/>
</dbReference>
<dbReference type="InterPro" id="IPR037050">
    <property type="entry name" value="DUF1254_sf"/>
</dbReference>
<dbReference type="Gene3D" id="2.60.120.600">
    <property type="entry name" value="Domain of unknown function DUF1214, C-terminal domain"/>
    <property type="match status" value="1"/>
</dbReference>
<dbReference type="Pfam" id="PF06742">
    <property type="entry name" value="DUF1214"/>
    <property type="match status" value="1"/>
</dbReference>
<reference evidence="4 5" key="1">
    <citation type="journal article" date="2014" name="Int. J. Syst. Evol. Microbiol.">
        <title>Ramlibacter solisilvae sp. nov., isolated from forest soil, and emended description of the genus Ramlibacter.</title>
        <authorList>
            <person name="Lee H.J."/>
            <person name="Lee S.H."/>
            <person name="Lee S.S."/>
            <person name="Lee J.S."/>
            <person name="Kim Y."/>
            <person name="Kim S.C."/>
            <person name="Jeon C.O."/>
        </authorList>
    </citation>
    <scope>NUCLEOTIDE SEQUENCE [LARGE SCALE GENOMIC DNA]</scope>
    <source>
        <strain evidence="4 5">5-10</strain>
    </source>
</reference>
<evidence type="ECO:0000259" key="3">
    <source>
        <dbReference type="Pfam" id="PF06863"/>
    </source>
</evidence>
<protein>
    <recommendedName>
        <fullName evidence="6">DUF1254 domain-containing protein</fullName>
    </recommendedName>
</protein>
<keyword evidence="1" id="KW-0732">Signal</keyword>
<dbReference type="Pfam" id="PF06863">
    <property type="entry name" value="DUF1254"/>
    <property type="match status" value="1"/>
</dbReference>
<dbReference type="InterPro" id="IPR010679">
    <property type="entry name" value="DUF1254"/>
</dbReference>
<dbReference type="EMBL" id="CP010951">
    <property type="protein sequence ID" value="AMO22732.1"/>
    <property type="molecule type" value="Genomic_DNA"/>
</dbReference>
<feature type="domain" description="DUF1214" evidence="2">
    <location>
        <begin position="337"/>
        <end position="436"/>
    </location>
</feature>
<feature type="signal peptide" evidence="1">
    <location>
        <begin position="1"/>
        <end position="27"/>
    </location>
</feature>